<keyword evidence="1" id="KW-0732">Signal</keyword>
<dbReference type="Pfam" id="PF14064">
    <property type="entry name" value="HmuY"/>
    <property type="match status" value="1"/>
</dbReference>
<evidence type="ECO:0000256" key="1">
    <source>
        <dbReference type="SAM" id="SignalP"/>
    </source>
</evidence>
<comment type="caution">
    <text evidence="2">The sequence shown here is derived from an EMBL/GenBank/DDBJ whole genome shotgun (WGS) entry which is preliminary data.</text>
</comment>
<dbReference type="Proteomes" id="UP000806077">
    <property type="component" value="Unassembled WGS sequence"/>
</dbReference>
<dbReference type="CDD" id="cd12105">
    <property type="entry name" value="HmuY"/>
    <property type="match status" value="1"/>
</dbReference>
<dbReference type="EMBL" id="WXXV01000009">
    <property type="protein sequence ID" value="MBE7695323.1"/>
    <property type="molecule type" value="Genomic_DNA"/>
</dbReference>
<sequence length="325" mass="36107">MKILKSILLIFLVAFIAVSCSGEDTPEMNNDMDIEGVFSRDFDVQGNIHRATYSISSDKITYNLAGLHTASYTIGKEFYSSKDNRWIGISENDNSFYVLFFKEVKDSEFTMYKKEVKSLEEGKTTAVPSADDAKNHGWNTYQKNLPISGTVKNLHAKQLTDYAVNPATASGEFVKFSFKKGGIVTDNNWDIAFRATTIIVNGGVATGVKEEPKRTGEASIALALGTFSEITKAPESARFKQDEKGMLALPKSLWYTYNFSDHSINPVAGKVLVVKTIDGNYAKIEILSYYKDMDSSNSADPKNSGAQYYTFNYVYNPTVGDKNLQ</sequence>
<keyword evidence="3" id="KW-1185">Reference proteome</keyword>
<dbReference type="PROSITE" id="PS51257">
    <property type="entry name" value="PROKAR_LIPOPROTEIN"/>
    <property type="match status" value="1"/>
</dbReference>
<dbReference type="InterPro" id="IPR025921">
    <property type="entry name" value="HmuY"/>
</dbReference>
<feature type="signal peptide" evidence="1">
    <location>
        <begin position="1"/>
        <end position="21"/>
    </location>
</feature>
<gene>
    <name evidence="2" type="ORF">F7645_07800</name>
</gene>
<dbReference type="RefSeq" id="WP_101956036.1">
    <property type="nucleotide sequence ID" value="NZ_JAFMUP010000012.1"/>
</dbReference>
<name>A0AAP1RG14_9FLAO</name>
<dbReference type="AlphaFoldDB" id="A0AAP1RG14"/>
<protein>
    <recommendedName>
        <fullName evidence="4">Heme binding lipoprotein HmuY</fullName>
    </recommendedName>
</protein>
<reference evidence="2 3" key="1">
    <citation type="journal article" date="2020" name="Int. J. Syst. Evol. Microbiol.">
        <title>Tenacibaculum piscium sp. nov., isolated from skin ulcers of sea-farmed fish, and description of Tenacibaculum finnmarkense sp. nov. with subdivision into genomovars finnmarkense and ulcerans.</title>
        <authorList>
            <person name="Olsen A.B."/>
            <person name="Spilsberg B."/>
            <person name="Nilsen H.K."/>
            <person name="Lagesen K."/>
            <person name="Gulla S."/>
            <person name="Avendano-Herrera R."/>
            <person name="Irgang R."/>
            <person name="Duchaud E."/>
            <person name="Colquhoun D.J."/>
        </authorList>
    </citation>
    <scope>NUCLEOTIDE SEQUENCE [LARGE SCALE GENOMIC DNA]</scope>
    <source>
        <strain evidence="2 3">TNO037</strain>
    </source>
</reference>
<organism evidence="2 3">
    <name type="scientific">Tenacibaculum finnmarkense genomovar finnmarkense</name>
    <dbReference type="NCBI Taxonomy" id="1458503"/>
    <lineage>
        <taxon>Bacteria</taxon>
        <taxon>Pseudomonadati</taxon>
        <taxon>Bacteroidota</taxon>
        <taxon>Flavobacteriia</taxon>
        <taxon>Flavobacteriales</taxon>
        <taxon>Flavobacteriaceae</taxon>
        <taxon>Tenacibaculum</taxon>
        <taxon>Tenacibaculum finnmarkense</taxon>
    </lineage>
</organism>
<evidence type="ECO:0008006" key="4">
    <source>
        <dbReference type="Google" id="ProtNLM"/>
    </source>
</evidence>
<feature type="chain" id="PRO_5042961364" description="Heme binding lipoprotein HmuY" evidence="1">
    <location>
        <begin position="22"/>
        <end position="325"/>
    </location>
</feature>
<evidence type="ECO:0000313" key="2">
    <source>
        <dbReference type="EMBL" id="MBE7695323.1"/>
    </source>
</evidence>
<accession>A0AAP1RG14</accession>
<proteinExistence type="predicted"/>
<evidence type="ECO:0000313" key="3">
    <source>
        <dbReference type="Proteomes" id="UP000806077"/>
    </source>
</evidence>